<dbReference type="Proteomes" id="UP001218188">
    <property type="component" value="Unassembled WGS sequence"/>
</dbReference>
<gene>
    <name evidence="7" type="ORF">C8F04DRAFT_1172240</name>
</gene>
<organism evidence="7 8">
    <name type="scientific">Mycena alexandri</name>
    <dbReference type="NCBI Taxonomy" id="1745969"/>
    <lineage>
        <taxon>Eukaryota</taxon>
        <taxon>Fungi</taxon>
        <taxon>Dikarya</taxon>
        <taxon>Basidiomycota</taxon>
        <taxon>Agaricomycotina</taxon>
        <taxon>Agaricomycetes</taxon>
        <taxon>Agaricomycetidae</taxon>
        <taxon>Agaricales</taxon>
        <taxon>Marasmiineae</taxon>
        <taxon>Mycenaceae</taxon>
        <taxon>Mycena</taxon>
    </lineage>
</organism>
<evidence type="ECO:0000256" key="5">
    <source>
        <dbReference type="ARBA" id="ARBA00023239"/>
    </source>
</evidence>
<dbReference type="Pfam" id="PF19086">
    <property type="entry name" value="Terpene_syn_C_2"/>
    <property type="match status" value="1"/>
</dbReference>
<dbReference type="GO" id="GO:0046872">
    <property type="term" value="F:metal ion binding"/>
    <property type="evidence" value="ECO:0007669"/>
    <property type="project" value="UniProtKB-KW"/>
</dbReference>
<comment type="caution">
    <text evidence="7">The sequence shown here is derived from an EMBL/GenBank/DDBJ whole genome shotgun (WGS) entry which is preliminary data.</text>
</comment>
<evidence type="ECO:0000256" key="6">
    <source>
        <dbReference type="RuleBase" id="RU366034"/>
    </source>
</evidence>
<evidence type="ECO:0000256" key="2">
    <source>
        <dbReference type="ARBA" id="ARBA00006333"/>
    </source>
</evidence>
<dbReference type="GO" id="GO:0008299">
    <property type="term" value="P:isoprenoid biosynthetic process"/>
    <property type="evidence" value="ECO:0007669"/>
    <property type="project" value="UniProtKB-ARBA"/>
</dbReference>
<comment type="similarity">
    <text evidence="2 6">Belongs to the terpene synthase family.</text>
</comment>
<protein>
    <recommendedName>
        <fullName evidence="6">Terpene synthase</fullName>
        <ecNumber evidence="6">4.2.3.-</ecNumber>
    </recommendedName>
</protein>
<evidence type="ECO:0000313" key="8">
    <source>
        <dbReference type="Proteomes" id="UP001218188"/>
    </source>
</evidence>
<reference evidence="7" key="1">
    <citation type="submission" date="2023-03" db="EMBL/GenBank/DDBJ databases">
        <title>Massive genome expansion in bonnet fungi (Mycena s.s.) driven by repeated elements and novel gene families across ecological guilds.</title>
        <authorList>
            <consortium name="Lawrence Berkeley National Laboratory"/>
            <person name="Harder C.B."/>
            <person name="Miyauchi S."/>
            <person name="Viragh M."/>
            <person name="Kuo A."/>
            <person name="Thoen E."/>
            <person name="Andreopoulos B."/>
            <person name="Lu D."/>
            <person name="Skrede I."/>
            <person name="Drula E."/>
            <person name="Henrissat B."/>
            <person name="Morin E."/>
            <person name="Kohler A."/>
            <person name="Barry K."/>
            <person name="LaButti K."/>
            <person name="Morin E."/>
            <person name="Salamov A."/>
            <person name="Lipzen A."/>
            <person name="Mereny Z."/>
            <person name="Hegedus B."/>
            <person name="Baldrian P."/>
            <person name="Stursova M."/>
            <person name="Weitz H."/>
            <person name="Taylor A."/>
            <person name="Grigoriev I.V."/>
            <person name="Nagy L.G."/>
            <person name="Martin F."/>
            <person name="Kauserud H."/>
        </authorList>
    </citation>
    <scope>NUCLEOTIDE SEQUENCE</scope>
    <source>
        <strain evidence="7">CBHHK200</strain>
    </source>
</reference>
<dbReference type="AlphaFoldDB" id="A0AAD6TLU0"/>
<sequence length="341" mass="38079">MSSESLKVRIPDLLDLVSDYVKPLNIHFEELDAGFQKWIEAASFLTAPEKKVWKQAELPLLIARAFPEADVAHLQVCLESMMMFLILEQLTDTPATSATSKKWASEFVEALQQAEAPQAKKEGPAAILQLLGTKVIAAINPPYRAGYIASNVLLADGVVEEALGRELHGDNNPNSLETYLNTRRKSIGALPFHDLDRWIWKLDLPYHVLKNPHLELMIQASVDMVALANDIYSYRKEYLEDGAKHNYVTVVMHDPVASINVGDVQAAIDYTVEQFAAALARYKENKKSLPSFGETDVDSKVERYVELMMDSVAGNIEWSLACKRYSLFPDEAARKAGLITV</sequence>
<accession>A0AAD6TLU0</accession>
<dbReference type="InterPro" id="IPR034686">
    <property type="entry name" value="Terpene_cyclase-like_2"/>
</dbReference>
<evidence type="ECO:0000256" key="1">
    <source>
        <dbReference type="ARBA" id="ARBA00001946"/>
    </source>
</evidence>
<keyword evidence="5 6" id="KW-0456">Lyase</keyword>
<evidence type="ECO:0000313" key="7">
    <source>
        <dbReference type="EMBL" id="KAJ7047726.1"/>
    </source>
</evidence>
<dbReference type="EMBL" id="JARJCM010000001">
    <property type="protein sequence ID" value="KAJ7047726.1"/>
    <property type="molecule type" value="Genomic_DNA"/>
</dbReference>
<evidence type="ECO:0000256" key="3">
    <source>
        <dbReference type="ARBA" id="ARBA00022723"/>
    </source>
</evidence>
<dbReference type="Gene3D" id="1.10.600.10">
    <property type="entry name" value="Farnesyl Diphosphate Synthase"/>
    <property type="match status" value="1"/>
</dbReference>
<dbReference type="EC" id="4.2.3.-" evidence="6"/>
<dbReference type="SUPFAM" id="SSF48576">
    <property type="entry name" value="Terpenoid synthases"/>
    <property type="match status" value="1"/>
</dbReference>
<proteinExistence type="inferred from homology"/>
<name>A0AAD6TLU0_9AGAR</name>
<keyword evidence="4 6" id="KW-0460">Magnesium</keyword>
<comment type="cofactor">
    <cofactor evidence="1 6">
        <name>Mg(2+)</name>
        <dbReference type="ChEBI" id="CHEBI:18420"/>
    </cofactor>
</comment>
<keyword evidence="3 6" id="KW-0479">Metal-binding</keyword>
<dbReference type="PANTHER" id="PTHR35201">
    <property type="entry name" value="TERPENE SYNTHASE"/>
    <property type="match status" value="1"/>
</dbReference>
<keyword evidence="8" id="KW-1185">Reference proteome</keyword>
<dbReference type="GO" id="GO:0010333">
    <property type="term" value="F:terpene synthase activity"/>
    <property type="evidence" value="ECO:0007669"/>
    <property type="project" value="InterPro"/>
</dbReference>
<evidence type="ECO:0000256" key="4">
    <source>
        <dbReference type="ARBA" id="ARBA00022842"/>
    </source>
</evidence>
<dbReference type="InterPro" id="IPR008949">
    <property type="entry name" value="Isoprenoid_synthase_dom_sf"/>
</dbReference>
<dbReference type="PANTHER" id="PTHR35201:SF4">
    <property type="entry name" value="BETA-PINACENE SYNTHASE-RELATED"/>
    <property type="match status" value="1"/>
</dbReference>